<accession>A0A9D1T0H7</accession>
<organism evidence="5 6">
    <name type="scientific">Candidatus Aphodoplasma excrementigallinarum</name>
    <dbReference type="NCBI Taxonomy" id="2840673"/>
    <lineage>
        <taxon>Bacteria</taxon>
        <taxon>Bacillati</taxon>
        <taxon>Bacillota</taxon>
        <taxon>Clostridia</taxon>
        <taxon>Eubacteriales</taxon>
        <taxon>Candidatus Aphodoplasma</taxon>
    </lineage>
</organism>
<reference evidence="5" key="1">
    <citation type="submission" date="2020-10" db="EMBL/GenBank/DDBJ databases">
        <authorList>
            <person name="Gilroy R."/>
        </authorList>
    </citation>
    <scope>NUCLEOTIDE SEQUENCE</scope>
    <source>
        <strain evidence="5">4920</strain>
    </source>
</reference>
<evidence type="ECO:0000256" key="1">
    <source>
        <dbReference type="ARBA" id="ARBA00023015"/>
    </source>
</evidence>
<dbReference type="PRINTS" id="PR00032">
    <property type="entry name" value="HTHARAC"/>
</dbReference>
<dbReference type="InterPro" id="IPR003313">
    <property type="entry name" value="AraC-bd"/>
</dbReference>
<dbReference type="SUPFAM" id="SSF46689">
    <property type="entry name" value="Homeodomain-like"/>
    <property type="match status" value="2"/>
</dbReference>
<comment type="caution">
    <text evidence="5">The sequence shown here is derived from an EMBL/GenBank/DDBJ whole genome shotgun (WGS) entry which is preliminary data.</text>
</comment>
<protein>
    <submittedName>
        <fullName evidence="5">Helix-turn-helix domain-containing protein</fullName>
    </submittedName>
</protein>
<keyword evidence="1" id="KW-0805">Transcription regulation</keyword>
<evidence type="ECO:0000256" key="2">
    <source>
        <dbReference type="ARBA" id="ARBA00023125"/>
    </source>
</evidence>
<dbReference type="InterPro" id="IPR018062">
    <property type="entry name" value="HTH_AraC-typ_CS"/>
</dbReference>
<dbReference type="InterPro" id="IPR020449">
    <property type="entry name" value="Tscrpt_reg_AraC-type_HTH"/>
</dbReference>
<name>A0A9D1T0H7_9FIRM</name>
<feature type="domain" description="HTH araC/xylS-type" evidence="4">
    <location>
        <begin position="177"/>
        <end position="275"/>
    </location>
</feature>
<dbReference type="PROSITE" id="PS01124">
    <property type="entry name" value="HTH_ARAC_FAMILY_2"/>
    <property type="match status" value="1"/>
</dbReference>
<dbReference type="GO" id="GO:0043565">
    <property type="term" value="F:sequence-specific DNA binding"/>
    <property type="evidence" value="ECO:0007669"/>
    <property type="project" value="InterPro"/>
</dbReference>
<keyword evidence="3" id="KW-0804">Transcription</keyword>
<dbReference type="AlphaFoldDB" id="A0A9D1T0H7"/>
<dbReference type="SMART" id="SM00342">
    <property type="entry name" value="HTH_ARAC"/>
    <property type="match status" value="1"/>
</dbReference>
<gene>
    <name evidence="5" type="ORF">IAC74_07545</name>
</gene>
<evidence type="ECO:0000256" key="3">
    <source>
        <dbReference type="ARBA" id="ARBA00023163"/>
    </source>
</evidence>
<dbReference type="Proteomes" id="UP000886743">
    <property type="component" value="Unassembled WGS sequence"/>
</dbReference>
<proteinExistence type="predicted"/>
<dbReference type="Gene3D" id="1.10.10.60">
    <property type="entry name" value="Homeodomain-like"/>
    <property type="match status" value="2"/>
</dbReference>
<dbReference type="PANTHER" id="PTHR43280:SF28">
    <property type="entry name" value="HTH-TYPE TRANSCRIPTIONAL ACTIVATOR RHAS"/>
    <property type="match status" value="1"/>
</dbReference>
<evidence type="ECO:0000313" key="5">
    <source>
        <dbReference type="EMBL" id="HIV03414.1"/>
    </source>
</evidence>
<dbReference type="EMBL" id="DVOF01000226">
    <property type="protein sequence ID" value="HIV03414.1"/>
    <property type="molecule type" value="Genomic_DNA"/>
</dbReference>
<dbReference type="InterPro" id="IPR037923">
    <property type="entry name" value="HTH-like"/>
</dbReference>
<evidence type="ECO:0000259" key="4">
    <source>
        <dbReference type="PROSITE" id="PS01124"/>
    </source>
</evidence>
<dbReference type="SUPFAM" id="SSF51215">
    <property type="entry name" value="Regulatory protein AraC"/>
    <property type="match status" value="1"/>
</dbReference>
<dbReference type="Pfam" id="PF02311">
    <property type="entry name" value="AraC_binding"/>
    <property type="match status" value="1"/>
</dbReference>
<dbReference type="Gene3D" id="2.60.120.280">
    <property type="entry name" value="Regulatory protein AraC"/>
    <property type="match status" value="1"/>
</dbReference>
<sequence length="281" mass="32986">FGKVRLFTNVPLKNMEYLFCYTSVGWHRCNDKYIINRLETGSIDSTLVLTVSGSGILEAYGKTFLLSAGDIFVLPPNTPHAYYPEKGGIWEFYWLHILDNHATNFINKIVENNETVFKYREPDRLVELYERLISYKDRFFDDCSVEESKLLSDLIHDLLTYKTKDVYENKRVKDLLERALRFIALHYHEDINTKDICAELFISQTHLIRLFNKYLEITPYQYLEQYRIAKAAVLLAHTPLSIADVAANVGYQSSSNFIAKFKKYKKLTPQQYRKKKAYIQQ</sequence>
<evidence type="ECO:0000313" key="6">
    <source>
        <dbReference type="Proteomes" id="UP000886743"/>
    </source>
</evidence>
<dbReference type="Pfam" id="PF12833">
    <property type="entry name" value="HTH_18"/>
    <property type="match status" value="1"/>
</dbReference>
<dbReference type="GO" id="GO:0003700">
    <property type="term" value="F:DNA-binding transcription factor activity"/>
    <property type="evidence" value="ECO:0007669"/>
    <property type="project" value="InterPro"/>
</dbReference>
<keyword evidence="2" id="KW-0238">DNA-binding</keyword>
<dbReference type="InterPro" id="IPR018060">
    <property type="entry name" value="HTH_AraC"/>
</dbReference>
<feature type="non-terminal residue" evidence="5">
    <location>
        <position position="1"/>
    </location>
</feature>
<reference evidence="5" key="2">
    <citation type="journal article" date="2021" name="PeerJ">
        <title>Extensive microbial diversity within the chicken gut microbiome revealed by metagenomics and culture.</title>
        <authorList>
            <person name="Gilroy R."/>
            <person name="Ravi A."/>
            <person name="Getino M."/>
            <person name="Pursley I."/>
            <person name="Horton D.L."/>
            <person name="Alikhan N.F."/>
            <person name="Baker D."/>
            <person name="Gharbi K."/>
            <person name="Hall N."/>
            <person name="Watson M."/>
            <person name="Adriaenssens E.M."/>
            <person name="Foster-Nyarko E."/>
            <person name="Jarju S."/>
            <person name="Secka A."/>
            <person name="Antonio M."/>
            <person name="Oren A."/>
            <person name="Chaudhuri R.R."/>
            <person name="La Ragione R."/>
            <person name="Hildebrand F."/>
            <person name="Pallen M.J."/>
        </authorList>
    </citation>
    <scope>NUCLEOTIDE SEQUENCE</scope>
    <source>
        <strain evidence="5">4920</strain>
    </source>
</reference>
<dbReference type="PANTHER" id="PTHR43280">
    <property type="entry name" value="ARAC-FAMILY TRANSCRIPTIONAL REGULATOR"/>
    <property type="match status" value="1"/>
</dbReference>
<dbReference type="InterPro" id="IPR009057">
    <property type="entry name" value="Homeodomain-like_sf"/>
</dbReference>
<dbReference type="PROSITE" id="PS00041">
    <property type="entry name" value="HTH_ARAC_FAMILY_1"/>
    <property type="match status" value="1"/>
</dbReference>